<evidence type="ECO:0000313" key="1">
    <source>
        <dbReference type="Proteomes" id="UP000887565"/>
    </source>
</evidence>
<dbReference type="AlphaFoldDB" id="A0A915ITT2"/>
<accession>A0A915ITT2</accession>
<evidence type="ECO:0000313" key="2">
    <source>
        <dbReference type="WBParaSite" id="nRc.2.0.1.t17448-RA"/>
    </source>
</evidence>
<sequence>MDKECETSEQLATQCAALRHQVDRMVVENIQTSELNPDQVDQIIPIIEGRGPVAQAPACTQQALGNPLRVILKEDNILINAIDILPQAVHLIEMHSTDQACKSFMDFFYPKHPVLHLLELGGM</sequence>
<protein>
    <submittedName>
        <fullName evidence="2">Uncharacterized protein</fullName>
    </submittedName>
</protein>
<name>A0A915ITT2_ROMCU</name>
<dbReference type="Proteomes" id="UP000887565">
    <property type="component" value="Unplaced"/>
</dbReference>
<dbReference type="WBParaSite" id="nRc.2.0.1.t17448-RA">
    <property type="protein sequence ID" value="nRc.2.0.1.t17448-RA"/>
    <property type="gene ID" value="nRc.2.0.1.g17448"/>
</dbReference>
<proteinExistence type="predicted"/>
<keyword evidence="1" id="KW-1185">Reference proteome</keyword>
<organism evidence="1 2">
    <name type="scientific">Romanomermis culicivorax</name>
    <name type="common">Nematode worm</name>
    <dbReference type="NCBI Taxonomy" id="13658"/>
    <lineage>
        <taxon>Eukaryota</taxon>
        <taxon>Metazoa</taxon>
        <taxon>Ecdysozoa</taxon>
        <taxon>Nematoda</taxon>
        <taxon>Enoplea</taxon>
        <taxon>Dorylaimia</taxon>
        <taxon>Mermithida</taxon>
        <taxon>Mermithoidea</taxon>
        <taxon>Mermithidae</taxon>
        <taxon>Romanomermis</taxon>
    </lineage>
</organism>
<reference evidence="2" key="1">
    <citation type="submission" date="2022-11" db="UniProtKB">
        <authorList>
            <consortium name="WormBaseParasite"/>
        </authorList>
    </citation>
    <scope>IDENTIFICATION</scope>
</reference>